<name>A0AA40KY69_9HYME</name>
<organism evidence="2 3">
    <name type="scientific">Melipona bicolor</name>
    <dbReference type="NCBI Taxonomy" id="60889"/>
    <lineage>
        <taxon>Eukaryota</taxon>
        <taxon>Metazoa</taxon>
        <taxon>Ecdysozoa</taxon>
        <taxon>Arthropoda</taxon>
        <taxon>Hexapoda</taxon>
        <taxon>Insecta</taxon>
        <taxon>Pterygota</taxon>
        <taxon>Neoptera</taxon>
        <taxon>Endopterygota</taxon>
        <taxon>Hymenoptera</taxon>
        <taxon>Apocrita</taxon>
        <taxon>Aculeata</taxon>
        <taxon>Apoidea</taxon>
        <taxon>Anthophila</taxon>
        <taxon>Apidae</taxon>
        <taxon>Melipona</taxon>
    </lineage>
</organism>
<evidence type="ECO:0000313" key="2">
    <source>
        <dbReference type="EMBL" id="KAK1137569.1"/>
    </source>
</evidence>
<comment type="caution">
    <text evidence="2">The sequence shown here is derived from an EMBL/GenBank/DDBJ whole genome shotgun (WGS) entry which is preliminary data.</text>
</comment>
<feature type="region of interest" description="Disordered" evidence="1">
    <location>
        <begin position="24"/>
        <end position="57"/>
    </location>
</feature>
<proteinExistence type="predicted"/>
<evidence type="ECO:0000313" key="3">
    <source>
        <dbReference type="Proteomes" id="UP001177670"/>
    </source>
</evidence>
<keyword evidence="3" id="KW-1185">Reference proteome</keyword>
<accession>A0AA40KY69</accession>
<gene>
    <name evidence="2" type="ORF">K0M31_002073</name>
</gene>
<protein>
    <submittedName>
        <fullName evidence="2">Uncharacterized protein</fullName>
    </submittedName>
</protein>
<dbReference type="AlphaFoldDB" id="A0AA40KY69"/>
<dbReference type="Proteomes" id="UP001177670">
    <property type="component" value="Unassembled WGS sequence"/>
</dbReference>
<sequence>MDNYFQATAAVAADTRFGPVRVEEPKEGWSRKGKVTPDNGSVMTAKSGGKSVYGASL</sequence>
<reference evidence="2" key="1">
    <citation type="submission" date="2021-10" db="EMBL/GenBank/DDBJ databases">
        <title>Melipona bicolor Genome sequencing and assembly.</title>
        <authorList>
            <person name="Araujo N.S."/>
            <person name="Arias M.C."/>
        </authorList>
    </citation>
    <scope>NUCLEOTIDE SEQUENCE</scope>
    <source>
        <strain evidence="2">USP_2M_L1-L4_2017</strain>
        <tissue evidence="2">Whole body</tissue>
    </source>
</reference>
<dbReference type="EMBL" id="JAHYIQ010000001">
    <property type="protein sequence ID" value="KAK1137569.1"/>
    <property type="molecule type" value="Genomic_DNA"/>
</dbReference>
<evidence type="ECO:0000256" key="1">
    <source>
        <dbReference type="SAM" id="MobiDB-lite"/>
    </source>
</evidence>